<dbReference type="InterPro" id="IPR003000">
    <property type="entry name" value="Sirtuin"/>
</dbReference>
<dbReference type="Gene3D" id="3.30.1600.10">
    <property type="entry name" value="SIR2/SIRT2 'Small Domain"/>
    <property type="match status" value="1"/>
</dbReference>
<name>A1VW68_POLNA</name>
<dbReference type="InterPro" id="IPR026590">
    <property type="entry name" value="Ssirtuin_cat_dom"/>
</dbReference>
<evidence type="ECO:0000259" key="5">
    <source>
        <dbReference type="PROSITE" id="PS50305"/>
    </source>
</evidence>
<evidence type="ECO:0000256" key="4">
    <source>
        <dbReference type="PROSITE-ProRule" id="PRU00236"/>
    </source>
</evidence>
<dbReference type="PANTHER" id="PTHR11085:SF10">
    <property type="entry name" value="NAD-DEPENDENT PROTEIN DEACYLASE SIRTUIN-5, MITOCHONDRIAL-RELATED"/>
    <property type="match status" value="1"/>
</dbReference>
<reference evidence="7" key="1">
    <citation type="journal article" date="2009" name="Environ. Microbiol.">
        <title>The genome of Polaromonas naphthalenivorans strain CJ2, isolated from coal tar-contaminated sediment, reveals physiological and metabolic versatility and evolution through extensive horizontal gene transfer.</title>
        <authorList>
            <person name="Yagi J.M."/>
            <person name="Sims D."/>
            <person name="Brettin T."/>
            <person name="Bruce D."/>
            <person name="Madsen E.L."/>
        </authorList>
    </citation>
    <scope>NUCLEOTIDE SEQUENCE [LARGE SCALE GENOMIC DNA]</scope>
    <source>
        <strain evidence="7">CJ2</strain>
        <plasmid evidence="7">Plasmid pPNAP03</plasmid>
    </source>
</reference>
<accession>A1VW68</accession>
<protein>
    <recommendedName>
        <fullName evidence="1">protein acetyllysine N-acetyltransferase</fullName>
        <ecNumber evidence="1">2.3.1.286</ecNumber>
    </recommendedName>
</protein>
<dbReference type="PROSITE" id="PS50305">
    <property type="entry name" value="SIRTUIN"/>
    <property type="match status" value="1"/>
</dbReference>
<keyword evidence="2" id="KW-0808">Transferase</keyword>
<geneLocation type="plasmid" evidence="6 7">
    <name>pPNAP03</name>
</geneLocation>
<dbReference type="InterPro" id="IPR029035">
    <property type="entry name" value="DHS-like_NAD/FAD-binding_dom"/>
</dbReference>
<evidence type="ECO:0000256" key="3">
    <source>
        <dbReference type="ARBA" id="ARBA00023027"/>
    </source>
</evidence>
<dbReference type="HOGENOM" id="CLU_023643_2_0_4"/>
<dbReference type="Proteomes" id="UP000000644">
    <property type="component" value="Plasmid pPNAP03"/>
</dbReference>
<keyword evidence="6" id="KW-0614">Plasmid</keyword>
<dbReference type="GO" id="GO:0070403">
    <property type="term" value="F:NAD+ binding"/>
    <property type="evidence" value="ECO:0007669"/>
    <property type="project" value="InterPro"/>
</dbReference>
<dbReference type="InterPro" id="IPR026591">
    <property type="entry name" value="Sirtuin_cat_small_dom_sf"/>
</dbReference>
<dbReference type="AlphaFoldDB" id="A1VW68"/>
<dbReference type="EC" id="2.3.1.286" evidence="1"/>
<dbReference type="Pfam" id="PF02146">
    <property type="entry name" value="SIR2"/>
    <property type="match status" value="1"/>
</dbReference>
<dbReference type="InterPro" id="IPR050134">
    <property type="entry name" value="NAD-dep_sirtuin_deacylases"/>
</dbReference>
<dbReference type="EMBL" id="CP000532">
    <property type="protein sequence ID" value="ABM39896.1"/>
    <property type="molecule type" value="Genomic_DNA"/>
</dbReference>
<evidence type="ECO:0000256" key="1">
    <source>
        <dbReference type="ARBA" id="ARBA00012928"/>
    </source>
</evidence>
<comment type="caution">
    <text evidence="4">Lacks conserved residue(s) required for the propagation of feature annotation.</text>
</comment>
<keyword evidence="3" id="KW-0520">NAD</keyword>
<evidence type="ECO:0000256" key="2">
    <source>
        <dbReference type="ARBA" id="ARBA00022679"/>
    </source>
</evidence>
<evidence type="ECO:0000313" key="6">
    <source>
        <dbReference type="EMBL" id="ABM39896.1"/>
    </source>
</evidence>
<feature type="domain" description="Deacetylase sirtuin-type" evidence="5">
    <location>
        <begin position="1"/>
        <end position="269"/>
    </location>
</feature>
<dbReference type="GO" id="GO:0017136">
    <property type="term" value="F:histone deacetylase activity, NAD-dependent"/>
    <property type="evidence" value="ECO:0007669"/>
    <property type="project" value="TreeGrafter"/>
</dbReference>
<dbReference type="KEGG" id="pna:Pnap_4831"/>
<gene>
    <name evidence="6" type="ordered locus">Pnap_4831</name>
</gene>
<organism evidence="6 7">
    <name type="scientific">Polaromonas naphthalenivorans (strain CJ2)</name>
    <dbReference type="NCBI Taxonomy" id="365044"/>
    <lineage>
        <taxon>Bacteria</taxon>
        <taxon>Pseudomonadati</taxon>
        <taxon>Pseudomonadota</taxon>
        <taxon>Betaproteobacteria</taxon>
        <taxon>Burkholderiales</taxon>
        <taxon>Comamonadaceae</taxon>
        <taxon>Polaromonas</taxon>
    </lineage>
</organism>
<dbReference type="Gene3D" id="3.40.50.1220">
    <property type="entry name" value="TPP-binding domain"/>
    <property type="match status" value="1"/>
</dbReference>
<keyword evidence="7" id="KW-1185">Reference proteome</keyword>
<sequence>MSESQALAQAADLISQADALVVTAGAGMGVDSGLPDFRGTEGFWKAYPALGREQVEFHAIACPDAFRDWPQRAWGCYGHRLELYRQTQPHPGFEMLKRWGEKKPLGLAVFTSNVDGQFQKAGFDPNAIHECHGSIHHLQCLNACTTTIWPADGFEPEVDAAQCRLLSPLPRCSSCGALARPNILMFYDAHWLEEREARQATRMEKWLSRVRRPVVVEIGAGTAIPSVRRFGQRIVHEFGGRLVRINPRGKRGTDLPGHRAGQRLIAGLG</sequence>
<proteinExistence type="predicted"/>
<dbReference type="PANTHER" id="PTHR11085">
    <property type="entry name" value="NAD-DEPENDENT PROTEIN DEACYLASE SIRTUIN-5, MITOCHONDRIAL-RELATED"/>
    <property type="match status" value="1"/>
</dbReference>
<dbReference type="SUPFAM" id="SSF52467">
    <property type="entry name" value="DHS-like NAD/FAD-binding domain"/>
    <property type="match status" value="1"/>
</dbReference>
<dbReference type="RefSeq" id="WP_011798267.1">
    <property type="nucleotide sequence ID" value="NC_008759.1"/>
</dbReference>
<evidence type="ECO:0000313" key="7">
    <source>
        <dbReference type="Proteomes" id="UP000000644"/>
    </source>
</evidence>